<dbReference type="PROSITE" id="PS50943">
    <property type="entry name" value="HTH_CROC1"/>
    <property type="match status" value="1"/>
</dbReference>
<protein>
    <submittedName>
        <fullName evidence="2">Helix-turn-helix transcriptional regulator</fullName>
    </submittedName>
</protein>
<feature type="domain" description="HTH cro/C1-type" evidence="1">
    <location>
        <begin position="33"/>
        <end position="79"/>
    </location>
</feature>
<dbReference type="Pfam" id="PF13560">
    <property type="entry name" value="HTH_31"/>
    <property type="match status" value="1"/>
</dbReference>
<dbReference type="Proteomes" id="UP001231924">
    <property type="component" value="Unassembled WGS sequence"/>
</dbReference>
<dbReference type="RefSeq" id="WP_286057087.1">
    <property type="nucleotide sequence ID" value="NZ_JASVWF010000011.1"/>
</dbReference>
<dbReference type="EMBL" id="JASVWF010000011">
    <property type="protein sequence ID" value="MDL5160484.1"/>
    <property type="molecule type" value="Genomic_DNA"/>
</dbReference>
<gene>
    <name evidence="2" type="ORF">QRT03_31270</name>
</gene>
<evidence type="ECO:0000313" key="3">
    <source>
        <dbReference type="Proteomes" id="UP001231924"/>
    </source>
</evidence>
<dbReference type="SMART" id="SM00530">
    <property type="entry name" value="HTH_XRE"/>
    <property type="match status" value="1"/>
</dbReference>
<evidence type="ECO:0000259" key="1">
    <source>
        <dbReference type="PROSITE" id="PS50943"/>
    </source>
</evidence>
<evidence type="ECO:0000313" key="2">
    <source>
        <dbReference type="EMBL" id="MDL5160484.1"/>
    </source>
</evidence>
<organism evidence="2 3">
    <name type="scientific">Actinomycetospora termitidis</name>
    <dbReference type="NCBI Taxonomy" id="3053470"/>
    <lineage>
        <taxon>Bacteria</taxon>
        <taxon>Bacillati</taxon>
        <taxon>Actinomycetota</taxon>
        <taxon>Actinomycetes</taxon>
        <taxon>Pseudonocardiales</taxon>
        <taxon>Pseudonocardiaceae</taxon>
        <taxon>Actinomycetospora</taxon>
    </lineage>
</organism>
<dbReference type="InterPro" id="IPR010982">
    <property type="entry name" value="Lambda_DNA-bd_dom_sf"/>
</dbReference>
<sequence length="282" mass="31595">MTTRQRSGTGRDETSRLMLQLRHGYRNSDGTTGLRQGDAATLAGLTQSKVSRAERGTFTLKPDEARRYARALGATPAQVDRLVRLTEAIEPTTVAGQARLMRRGAEIQRRIHTLESQSELVRSWQPTIIPGSLQTWEYTVALIEFEPGDEWTLSRTRRVALIDDPDRAFRFVISEAALRWVVGSTEVMHAQLAHLIELFERPNLSIAVLPFGQTAVPPPESSFHLYGTRAAIVSTDVGTTFLEKRPDLEMYRALFDRLDAAALHGDDARALINDIETRYDGH</sequence>
<dbReference type="Pfam" id="PF19054">
    <property type="entry name" value="DUF5753"/>
    <property type="match status" value="1"/>
</dbReference>
<dbReference type="InterPro" id="IPR001387">
    <property type="entry name" value="Cro/C1-type_HTH"/>
</dbReference>
<name>A0ABT7MJW9_9PSEU</name>
<dbReference type="CDD" id="cd00093">
    <property type="entry name" value="HTH_XRE"/>
    <property type="match status" value="1"/>
</dbReference>
<dbReference type="InterPro" id="IPR043917">
    <property type="entry name" value="DUF5753"/>
</dbReference>
<proteinExistence type="predicted"/>
<comment type="caution">
    <text evidence="2">The sequence shown here is derived from an EMBL/GenBank/DDBJ whole genome shotgun (WGS) entry which is preliminary data.</text>
</comment>
<keyword evidence="3" id="KW-1185">Reference proteome</keyword>
<reference evidence="2 3" key="1">
    <citation type="submission" date="2023-06" db="EMBL/GenBank/DDBJ databases">
        <title>Actinomycetospora Odt1-22.</title>
        <authorList>
            <person name="Supong K."/>
        </authorList>
    </citation>
    <scope>NUCLEOTIDE SEQUENCE [LARGE SCALE GENOMIC DNA]</scope>
    <source>
        <strain evidence="2 3">Odt1-22</strain>
    </source>
</reference>
<dbReference type="Gene3D" id="1.10.260.40">
    <property type="entry name" value="lambda repressor-like DNA-binding domains"/>
    <property type="match status" value="1"/>
</dbReference>
<accession>A0ABT7MJW9</accession>
<dbReference type="SUPFAM" id="SSF47413">
    <property type="entry name" value="lambda repressor-like DNA-binding domains"/>
    <property type="match status" value="1"/>
</dbReference>